<evidence type="ECO:0000256" key="1">
    <source>
        <dbReference type="SAM" id="Phobius"/>
    </source>
</evidence>
<gene>
    <name evidence="3" type="ORF">HINF_LOCUS27653</name>
    <name evidence="2" type="ORF">HINF_LOCUS40974</name>
</gene>
<dbReference type="EMBL" id="CATOUU010000838">
    <property type="protein sequence ID" value="CAI9953329.1"/>
    <property type="molecule type" value="Genomic_DNA"/>
</dbReference>
<reference evidence="2" key="1">
    <citation type="submission" date="2023-06" db="EMBL/GenBank/DDBJ databases">
        <authorList>
            <person name="Kurt Z."/>
        </authorList>
    </citation>
    <scope>NUCLEOTIDE SEQUENCE</scope>
</reference>
<feature type="transmembrane region" description="Helical" evidence="1">
    <location>
        <begin position="514"/>
        <end position="537"/>
    </location>
</feature>
<dbReference type="AlphaFoldDB" id="A0AA86QHN7"/>
<keyword evidence="1" id="KW-0812">Transmembrane</keyword>
<name>A0AA86QHN7_9EUKA</name>
<evidence type="ECO:0000313" key="3">
    <source>
        <dbReference type="EMBL" id="CAL6020632.1"/>
    </source>
</evidence>
<dbReference type="EMBL" id="CAXDID020000086">
    <property type="protein sequence ID" value="CAL6020632.1"/>
    <property type="molecule type" value="Genomic_DNA"/>
</dbReference>
<proteinExistence type="predicted"/>
<dbReference type="Proteomes" id="UP001642409">
    <property type="component" value="Unassembled WGS sequence"/>
</dbReference>
<evidence type="ECO:0000313" key="4">
    <source>
        <dbReference type="Proteomes" id="UP001642409"/>
    </source>
</evidence>
<organism evidence="2">
    <name type="scientific">Hexamita inflata</name>
    <dbReference type="NCBI Taxonomy" id="28002"/>
    <lineage>
        <taxon>Eukaryota</taxon>
        <taxon>Metamonada</taxon>
        <taxon>Diplomonadida</taxon>
        <taxon>Hexamitidae</taxon>
        <taxon>Hexamitinae</taxon>
        <taxon>Hexamita</taxon>
    </lineage>
</organism>
<keyword evidence="1" id="KW-0472">Membrane</keyword>
<keyword evidence="4" id="KW-1185">Reference proteome</keyword>
<comment type="caution">
    <text evidence="2">The sequence shown here is derived from an EMBL/GenBank/DDBJ whole genome shotgun (WGS) entry which is preliminary data.</text>
</comment>
<keyword evidence="1" id="KW-1133">Transmembrane helix</keyword>
<accession>A0AA86QHN7</accession>
<evidence type="ECO:0000313" key="2">
    <source>
        <dbReference type="EMBL" id="CAI9953329.1"/>
    </source>
</evidence>
<sequence length="542" mass="62652">MQFVQILMISSSSSFSECFSALSYIKGNSITYELMLHLVPFERLDQITDQNLCQIYLPGKTVIAKLHFDDISFPEVGSEISFTYEFNVPITVKFPLSETDYQHIYSKQNVMYELWYDVNLVNINGSVNTIEHTKFNGTGCYSYIELVYDIHGDIQVSVEPNDCRIQLDSSSEVYLEYFNGKHNEQIRITPCTINCDADEYQETSNFKQNTKYYIRKSSANEEQLDQFFKSFVDNRRISMYFCIKYNINGVFMIITELIYYAFATDPFECTTNDELFYLASTLNPLYLFIQYRYSQPNKLNCHMAGVTQVVVDVNVFDNTRSFRGVKKFSLEDFNQDVGVTFDHDDVLDELRNNYNFDESKSIVTVSFLNDQNEIVWESIRMDMAYIGCVTKAVLHLYDNQTCLRYQFDSNPICTGQFLKPTSTNTLGVFYKENGHINSLGYYEFHYAINYTQLDQSVCFVCDEFVESDSYAKPTCQENQKLTKEKLKTALIGFGIISKYESIILTTVVSEYYGVFMPLVAVSAVVLTSTVIAFACFIRSFTK</sequence>
<reference evidence="3 4" key="2">
    <citation type="submission" date="2024-07" db="EMBL/GenBank/DDBJ databases">
        <authorList>
            <person name="Akdeniz Z."/>
        </authorList>
    </citation>
    <scope>NUCLEOTIDE SEQUENCE [LARGE SCALE GENOMIC DNA]</scope>
</reference>
<protein>
    <submittedName>
        <fullName evidence="2">Uncharacterized protein</fullName>
    </submittedName>
</protein>